<keyword evidence="4" id="KW-1185">Reference proteome</keyword>
<keyword evidence="2" id="KW-1133">Transmembrane helix</keyword>
<dbReference type="AlphaFoldDB" id="A0A835YMQ7"/>
<feature type="compositionally biased region" description="Gly residues" evidence="1">
    <location>
        <begin position="226"/>
        <end position="235"/>
    </location>
</feature>
<keyword evidence="2" id="KW-0812">Transmembrane</keyword>
<proteinExistence type="predicted"/>
<feature type="region of interest" description="Disordered" evidence="1">
    <location>
        <begin position="77"/>
        <end position="110"/>
    </location>
</feature>
<dbReference type="Proteomes" id="UP000612055">
    <property type="component" value="Unassembled WGS sequence"/>
</dbReference>
<accession>A0A835YMQ7</accession>
<feature type="transmembrane region" description="Helical" evidence="2">
    <location>
        <begin position="298"/>
        <end position="327"/>
    </location>
</feature>
<feature type="transmembrane region" description="Helical" evidence="2">
    <location>
        <begin position="410"/>
        <end position="429"/>
    </location>
</feature>
<evidence type="ECO:0000256" key="2">
    <source>
        <dbReference type="SAM" id="Phobius"/>
    </source>
</evidence>
<evidence type="ECO:0000256" key="1">
    <source>
        <dbReference type="SAM" id="MobiDB-lite"/>
    </source>
</evidence>
<sequence length="470" mass="49229">MRADQAVRAADEKVKQAGADALAIKRAQEEVALLWQQEAASKVAHLAAEAERAKVKDQADAARRDLAAKARADAETQKITAEAEARADKARREADEATASAEREAKERAAVERDMLARRAHQRALDRERAKLDAGGLFAVFRPLFKIAVALAAALQLIVAVFSMHAITIFRESVEPFMGGEGNGLLAMLLNSGAVWTAMSCALARASWRPAKVHLANPASQSPGDSGKGGGGDTSGGAAPHGVDGGGGSSGGGSSDNGAGGAGAAPDVETGPRPEASDSTPPRPVLPWWPDWALDYGWTAHIALAFLTVIAASPALSSILIPIIVYWDAVLGSRIDGRCPNLLPGMCSLRLAVLSTYVACVLLSFPALVCGASVLGAIDVERSARPTFWFETVDDLGPCSYRSTPEHKAGAALVATSALSMVFTLLMFWGHATAKRRLFDFTNQAHLGVTATGTFLSHLQQGCCGSIDDA</sequence>
<gene>
    <name evidence="3" type="ORF">HYH03_001114</name>
</gene>
<feature type="compositionally biased region" description="Gly residues" evidence="1">
    <location>
        <begin position="243"/>
        <end position="263"/>
    </location>
</feature>
<feature type="region of interest" description="Disordered" evidence="1">
    <location>
        <begin position="215"/>
        <end position="284"/>
    </location>
</feature>
<feature type="transmembrane region" description="Helical" evidence="2">
    <location>
        <begin position="348"/>
        <end position="378"/>
    </location>
</feature>
<dbReference type="EMBL" id="JAEHOE010000002">
    <property type="protein sequence ID" value="KAG2501320.1"/>
    <property type="molecule type" value="Genomic_DNA"/>
</dbReference>
<organism evidence="3 4">
    <name type="scientific">Edaphochlamys debaryana</name>
    <dbReference type="NCBI Taxonomy" id="47281"/>
    <lineage>
        <taxon>Eukaryota</taxon>
        <taxon>Viridiplantae</taxon>
        <taxon>Chlorophyta</taxon>
        <taxon>core chlorophytes</taxon>
        <taxon>Chlorophyceae</taxon>
        <taxon>CS clade</taxon>
        <taxon>Chlamydomonadales</taxon>
        <taxon>Chlamydomonadales incertae sedis</taxon>
        <taxon>Edaphochlamys</taxon>
    </lineage>
</organism>
<evidence type="ECO:0000313" key="4">
    <source>
        <dbReference type="Proteomes" id="UP000612055"/>
    </source>
</evidence>
<protein>
    <submittedName>
        <fullName evidence="3">Uncharacterized protein</fullName>
    </submittedName>
</protein>
<comment type="caution">
    <text evidence="3">The sequence shown here is derived from an EMBL/GenBank/DDBJ whole genome shotgun (WGS) entry which is preliminary data.</text>
</comment>
<feature type="transmembrane region" description="Helical" evidence="2">
    <location>
        <begin position="147"/>
        <end position="170"/>
    </location>
</feature>
<reference evidence="3" key="1">
    <citation type="journal article" date="2020" name="bioRxiv">
        <title>Comparative genomics of Chlamydomonas.</title>
        <authorList>
            <person name="Craig R.J."/>
            <person name="Hasan A.R."/>
            <person name="Ness R.W."/>
            <person name="Keightley P.D."/>
        </authorList>
    </citation>
    <scope>NUCLEOTIDE SEQUENCE</scope>
    <source>
        <strain evidence="3">CCAP 11/70</strain>
    </source>
</reference>
<evidence type="ECO:0000313" key="3">
    <source>
        <dbReference type="EMBL" id="KAG2501320.1"/>
    </source>
</evidence>
<keyword evidence="2" id="KW-0472">Membrane</keyword>
<name>A0A835YMQ7_9CHLO</name>